<name>A0A1H5PP08_9ACTN</name>
<dbReference type="RefSeq" id="WP_143045073.1">
    <property type="nucleotide sequence ID" value="NZ_FNUC01000004.1"/>
</dbReference>
<dbReference type="STRING" id="561176.SAMN04488561_4755"/>
<proteinExistence type="predicted"/>
<organism evidence="1 2">
    <name type="scientific">Jiangella alba</name>
    <dbReference type="NCBI Taxonomy" id="561176"/>
    <lineage>
        <taxon>Bacteria</taxon>
        <taxon>Bacillati</taxon>
        <taxon>Actinomycetota</taxon>
        <taxon>Actinomycetes</taxon>
        <taxon>Jiangellales</taxon>
        <taxon>Jiangellaceae</taxon>
        <taxon>Jiangella</taxon>
    </lineage>
</organism>
<dbReference type="AlphaFoldDB" id="A0A1H5PP08"/>
<evidence type="ECO:0000313" key="1">
    <source>
        <dbReference type="EMBL" id="SEF14841.1"/>
    </source>
</evidence>
<accession>A0A1H5PP08</accession>
<sequence length="183" mass="18912">MSGSFPRTGRRFTVGLVSFAVVVACSGDDGSGDPASPTPTAAVTQDAASQVEDQIRTTFEQFIAAVVEAQSGAADDPAALFEGLATDETTELNVGIASRYADQGIVRVGEPVISDVNVQVVDRSGVVSACMDESAWAPQLTSGETIPPAEEQLTPHPVVYEVVESEGGWLIGDPIEPGGTITC</sequence>
<dbReference type="Proteomes" id="UP000181980">
    <property type="component" value="Unassembled WGS sequence"/>
</dbReference>
<protein>
    <recommendedName>
        <fullName evidence="3">Lipoprotein</fullName>
    </recommendedName>
</protein>
<evidence type="ECO:0000313" key="2">
    <source>
        <dbReference type="Proteomes" id="UP000181980"/>
    </source>
</evidence>
<gene>
    <name evidence="1" type="ORF">SAMN04488561_4755</name>
</gene>
<dbReference type="PROSITE" id="PS51257">
    <property type="entry name" value="PROKAR_LIPOPROTEIN"/>
    <property type="match status" value="1"/>
</dbReference>
<keyword evidence="2" id="KW-1185">Reference proteome</keyword>
<dbReference type="EMBL" id="FNUC01000004">
    <property type="protein sequence ID" value="SEF14841.1"/>
    <property type="molecule type" value="Genomic_DNA"/>
</dbReference>
<evidence type="ECO:0008006" key="3">
    <source>
        <dbReference type="Google" id="ProtNLM"/>
    </source>
</evidence>
<reference evidence="2" key="1">
    <citation type="submission" date="2016-10" db="EMBL/GenBank/DDBJ databases">
        <authorList>
            <person name="Varghese N."/>
            <person name="Submissions S."/>
        </authorList>
    </citation>
    <scope>NUCLEOTIDE SEQUENCE [LARGE SCALE GENOMIC DNA]</scope>
    <source>
        <strain evidence="2">DSM 45237</strain>
    </source>
</reference>